<organism evidence="2 3">
    <name type="scientific">Chlamydia caviae (strain ATCC VR-813 / DSM 19441 / 03DC25 / GPIC)</name>
    <name type="common">Chlamydophila caviae</name>
    <dbReference type="NCBI Taxonomy" id="227941"/>
    <lineage>
        <taxon>Bacteria</taxon>
        <taxon>Pseudomonadati</taxon>
        <taxon>Chlamydiota</taxon>
        <taxon>Chlamydiia</taxon>
        <taxon>Chlamydiales</taxon>
        <taxon>Chlamydiaceae</taxon>
        <taxon>Chlamydia/Chlamydophila group</taxon>
        <taxon>Chlamydia</taxon>
    </lineage>
</organism>
<feature type="transmembrane region" description="Helical" evidence="1">
    <location>
        <begin position="73"/>
        <end position="94"/>
    </location>
</feature>
<dbReference type="AlphaFoldDB" id="Q822Q7"/>
<dbReference type="EMBL" id="AE015925">
    <property type="protein sequence ID" value="AAP05364.1"/>
    <property type="molecule type" value="Genomic_DNA"/>
</dbReference>
<dbReference type="InterPro" id="IPR035117">
    <property type="entry name" value="IncD"/>
</dbReference>
<name>Q822Q7_CHLCV</name>
<keyword evidence="3" id="KW-1185">Reference proteome</keyword>
<gene>
    <name evidence="2" type="ordered locus">CCA_00622</name>
</gene>
<evidence type="ECO:0000256" key="1">
    <source>
        <dbReference type="SAM" id="Phobius"/>
    </source>
</evidence>
<sequence>MRVNIEKTVTSVQMSSQQIRSKCDNLTAEISKMRVVPTYRVGIEIAAAILGAVCLILAAIVAAGVLAVGCICLMPLAFSLGSALLTFAVTSVVLRQGELRRERCWRSHALRWNSFANDLYTALETARQKRSPRLPSSVSAQSC</sequence>
<reference evidence="2 3" key="1">
    <citation type="journal article" date="2003" name="Nucleic Acids Res.">
        <title>Genome sequence of Chlamydophila caviae (Chlamydia psittaci GPIC): examining the role of niche-specific genes in the evolution of the Chlamydiaceae.</title>
        <authorList>
            <person name="Read T.D."/>
            <person name="Myers G.S.A."/>
            <person name="Brunham R.C."/>
            <person name="Nelson W.C."/>
            <person name="Paulsen I.T."/>
            <person name="Heidelberg J.F."/>
            <person name="Holtzapple E.K."/>
            <person name="Khouri H.M."/>
            <person name="Federova N.B."/>
            <person name="Carty H.A."/>
            <person name="Umayam L.A."/>
            <person name="Haft D.H."/>
            <person name="Peterson J.D."/>
            <person name="Beanan M.J."/>
            <person name="White O."/>
            <person name="Salzberg S.L."/>
            <person name="Hsia R.-C."/>
            <person name="McClarty G."/>
            <person name="Rank R.G."/>
            <person name="Bavoil P.M."/>
            <person name="Fraser C.M."/>
        </authorList>
    </citation>
    <scope>NUCLEOTIDE SEQUENCE [LARGE SCALE GENOMIC DNA]</scope>
    <source>
        <strain evidence="3">ATCC VR-813 / DSM 19441 / 03DC25 / GPIC</strain>
    </source>
</reference>
<accession>Q822Q7</accession>
<dbReference type="Proteomes" id="UP000002193">
    <property type="component" value="Chromosome"/>
</dbReference>
<dbReference type="RefSeq" id="WP_011006579.1">
    <property type="nucleotide sequence ID" value="NC_003361.3"/>
</dbReference>
<evidence type="ECO:0000313" key="2">
    <source>
        <dbReference type="EMBL" id="AAP05364.1"/>
    </source>
</evidence>
<protein>
    <submittedName>
        <fullName evidence="2">Uncharacterized protein</fullName>
    </submittedName>
</protein>
<keyword evidence="1" id="KW-1133">Transmembrane helix</keyword>
<dbReference type="STRING" id="227941.CCA_00622"/>
<dbReference type="HOGENOM" id="CLU_1802652_0_0_0"/>
<evidence type="ECO:0000313" key="3">
    <source>
        <dbReference type="Proteomes" id="UP000002193"/>
    </source>
</evidence>
<keyword evidence="1" id="KW-0812">Transmembrane</keyword>
<feature type="transmembrane region" description="Helical" evidence="1">
    <location>
        <begin position="41"/>
        <end position="67"/>
    </location>
</feature>
<keyword evidence="1" id="KW-0472">Membrane</keyword>
<proteinExistence type="predicted"/>
<dbReference type="Pfam" id="PF17628">
    <property type="entry name" value="IncD"/>
    <property type="match status" value="1"/>
</dbReference>
<dbReference type="KEGG" id="cca:CCA_00622"/>